<dbReference type="OrthoDB" id="866189at2"/>
<proteinExistence type="predicted"/>
<protein>
    <submittedName>
        <fullName evidence="1">Por secretion system C-terminal sorting domain-containing protein</fullName>
    </submittedName>
</protein>
<dbReference type="RefSeq" id="WP_143154109.1">
    <property type="nucleotide sequence ID" value="NZ_CP171011.1"/>
</dbReference>
<accession>A0A1M6HKX7</accession>
<name>A0A1M6HKX7_9FLAO</name>
<gene>
    <name evidence="1" type="ORF">SAMN05443429_11314</name>
</gene>
<dbReference type="Proteomes" id="UP000184335">
    <property type="component" value="Unassembled WGS sequence"/>
</dbReference>
<reference evidence="1 2" key="1">
    <citation type="submission" date="2016-11" db="EMBL/GenBank/DDBJ databases">
        <authorList>
            <person name="Jaros S."/>
            <person name="Januszkiewicz K."/>
            <person name="Wedrychowicz H."/>
        </authorList>
    </citation>
    <scope>NUCLEOTIDE SEQUENCE [LARGE SCALE GENOMIC DNA]</scope>
    <source>
        <strain evidence="1 2">DSM 25479</strain>
    </source>
</reference>
<sequence>MLISVFNAKGTLVGSYQKYGDFDYSKLPKGIYLVLLELKNGKKERHLIAL</sequence>
<evidence type="ECO:0000313" key="2">
    <source>
        <dbReference type="Proteomes" id="UP000184335"/>
    </source>
</evidence>
<evidence type="ECO:0000313" key="1">
    <source>
        <dbReference type="EMBL" id="SHJ22837.1"/>
    </source>
</evidence>
<organism evidence="1 2">
    <name type="scientific">Cruoricaptor ignavus</name>
    <dbReference type="NCBI Taxonomy" id="1118202"/>
    <lineage>
        <taxon>Bacteria</taxon>
        <taxon>Pseudomonadati</taxon>
        <taxon>Bacteroidota</taxon>
        <taxon>Flavobacteriia</taxon>
        <taxon>Flavobacteriales</taxon>
        <taxon>Weeksellaceae</taxon>
        <taxon>Cruoricaptor</taxon>
    </lineage>
</organism>
<dbReference type="EMBL" id="FQYI01000013">
    <property type="protein sequence ID" value="SHJ22837.1"/>
    <property type="molecule type" value="Genomic_DNA"/>
</dbReference>
<dbReference type="STRING" id="1118202.SAMN05443429_11314"/>
<dbReference type="AlphaFoldDB" id="A0A1M6HKX7"/>
<keyword evidence="2" id="KW-1185">Reference proteome</keyword>